<dbReference type="Gene3D" id="3.90.1150.10">
    <property type="entry name" value="Aspartate Aminotransferase, domain 1"/>
    <property type="match status" value="1"/>
</dbReference>
<dbReference type="CDD" id="cd00613">
    <property type="entry name" value="GDC-P"/>
    <property type="match status" value="1"/>
</dbReference>
<dbReference type="InterPro" id="IPR049315">
    <property type="entry name" value="GDC-P_N"/>
</dbReference>
<accession>A0ABT1MIU1</accession>
<dbReference type="PANTHER" id="PTHR42806">
    <property type="entry name" value="GLYCINE CLEAVAGE SYSTEM P-PROTEIN"/>
    <property type="match status" value="1"/>
</dbReference>
<comment type="similarity">
    <text evidence="4">Belongs to the GcvP family. N-terminal subunit subfamily.</text>
</comment>
<dbReference type="InterPro" id="IPR020581">
    <property type="entry name" value="GDC_P"/>
</dbReference>
<name>A0ABT1MIU1_9BACT</name>
<keyword evidence="7" id="KW-1185">Reference proteome</keyword>
<comment type="function">
    <text evidence="1 4">The glycine cleavage system catalyzes the degradation of glycine. The P protein binds the alpha-amino group of glycine through its pyridoxal phosphate cofactor; CO(2) is released and the remaining methylamine moiety is then transferred to the lipoamide cofactor of the H protein.</text>
</comment>
<dbReference type="InterPro" id="IPR023010">
    <property type="entry name" value="GcvPA"/>
</dbReference>
<keyword evidence="2 4" id="KW-0560">Oxidoreductase</keyword>
<evidence type="ECO:0000313" key="7">
    <source>
        <dbReference type="Proteomes" id="UP001205603"/>
    </source>
</evidence>
<protein>
    <recommendedName>
        <fullName evidence="4">Probable glycine dehydrogenase (decarboxylating) subunit 1</fullName>
        <ecNumber evidence="4">1.4.4.2</ecNumber>
    </recommendedName>
    <alternativeName>
        <fullName evidence="4">Glycine cleavage system P-protein subunit 1</fullName>
    </alternativeName>
    <alternativeName>
        <fullName evidence="4">Glycine decarboxylase subunit 1</fullName>
    </alternativeName>
    <alternativeName>
        <fullName evidence="4">Glycine dehydrogenase (aminomethyl-transferring) subunit 1</fullName>
    </alternativeName>
</protein>
<dbReference type="SUPFAM" id="SSF53383">
    <property type="entry name" value="PLP-dependent transferases"/>
    <property type="match status" value="1"/>
</dbReference>
<dbReference type="EC" id="1.4.4.2" evidence="4"/>
<gene>
    <name evidence="4 6" type="primary">gcvPA</name>
    <name evidence="6" type="ORF">NMU02_09365</name>
</gene>
<sequence>MFKYFPHTGADIKEMLGRIGVGSLDDLNAEIPAEVRFNKEYNLPVSMSESEVREYFTRLGNENRSLTVFAGAGSYDHYAPSVVSQLISRSEFLTAYTPYQPEISQGTLQYIFEFQSMISELTGMESCNASMYDGPTATAEAMFMAVSNAKKRNKVLVSKTVNPNVMRVVKTYAFFKGVEIAEIEEKEGVTDLASMKELLSAGDVAGVIVSSPNCYGIVEDYSGFSEAVHDAKALLIMNADPSTLSVLKTPKEWGADIACGDGQTLGMPLNFGGPYVGYLATTKELLRKLPGRIVGATTDVDGKRAFVLTLQAREQHIRRQKANSNICSNQSLMALYVTIYLALMGKKGLREVNETSYAGAHYLCDELIKTGKFSLCFNHPFLKEFAVKTTLNVDKLYKKLLDNGILGGIPMKQLKPGMDNALLFCVTEKRTRAEIDRLVSLIKEEA</sequence>
<evidence type="ECO:0000256" key="1">
    <source>
        <dbReference type="ARBA" id="ARBA00003788"/>
    </source>
</evidence>
<comment type="caution">
    <text evidence="6">The sequence shown here is derived from an EMBL/GenBank/DDBJ whole genome shotgun (WGS) entry which is preliminary data.</text>
</comment>
<dbReference type="PIRSF" id="PIRSF006815">
    <property type="entry name" value="GcvPA"/>
    <property type="match status" value="1"/>
</dbReference>
<evidence type="ECO:0000256" key="3">
    <source>
        <dbReference type="ARBA" id="ARBA00049026"/>
    </source>
</evidence>
<evidence type="ECO:0000259" key="5">
    <source>
        <dbReference type="Pfam" id="PF02347"/>
    </source>
</evidence>
<organism evidence="6 7">
    <name type="scientific">Coprobacter tertius</name>
    <dbReference type="NCBI Taxonomy" id="2944915"/>
    <lineage>
        <taxon>Bacteria</taxon>
        <taxon>Pseudomonadati</taxon>
        <taxon>Bacteroidota</taxon>
        <taxon>Bacteroidia</taxon>
        <taxon>Bacteroidales</taxon>
        <taxon>Barnesiellaceae</taxon>
        <taxon>Coprobacter</taxon>
    </lineage>
</organism>
<reference evidence="6 7" key="1">
    <citation type="submission" date="2022-07" db="EMBL/GenBank/DDBJ databases">
        <title>Fecal culturing of patients with breast cancer.</title>
        <authorList>
            <person name="Teng N.M.Y."/>
            <person name="Kiu R."/>
            <person name="Evans R."/>
            <person name="Baker D.J."/>
            <person name="Zenner C."/>
            <person name="Robinson S.D."/>
            <person name="Hall L.J."/>
        </authorList>
    </citation>
    <scope>NUCLEOTIDE SEQUENCE [LARGE SCALE GENOMIC DNA]</scope>
    <source>
        <strain evidence="6 7">LH1063</strain>
    </source>
</reference>
<evidence type="ECO:0000313" key="6">
    <source>
        <dbReference type="EMBL" id="MCP9612299.1"/>
    </source>
</evidence>
<dbReference type="RefSeq" id="WP_255027588.1">
    <property type="nucleotide sequence ID" value="NZ_JANDHW010000008.1"/>
</dbReference>
<dbReference type="NCBIfam" id="NF001696">
    <property type="entry name" value="PRK00451.1"/>
    <property type="match status" value="1"/>
</dbReference>
<dbReference type="InterPro" id="IPR015424">
    <property type="entry name" value="PyrdxlP-dep_Trfase"/>
</dbReference>
<comment type="subunit">
    <text evidence="4">The glycine cleavage system is composed of four proteins: P, T, L and H. In this organism, the P 'protein' is a heterodimer of two subunits.</text>
</comment>
<dbReference type="InterPro" id="IPR015422">
    <property type="entry name" value="PyrdxlP-dep_Trfase_small"/>
</dbReference>
<evidence type="ECO:0000256" key="4">
    <source>
        <dbReference type="HAMAP-Rule" id="MF_00712"/>
    </source>
</evidence>
<proteinExistence type="inferred from homology"/>
<dbReference type="EMBL" id="JANDHW010000008">
    <property type="protein sequence ID" value="MCP9612299.1"/>
    <property type="molecule type" value="Genomic_DNA"/>
</dbReference>
<comment type="catalytic activity">
    <reaction evidence="3 4">
        <text>N(6)-[(R)-lipoyl]-L-lysyl-[glycine-cleavage complex H protein] + glycine + H(+) = N(6)-[(R)-S(8)-aminomethyldihydrolipoyl]-L-lysyl-[glycine-cleavage complex H protein] + CO2</text>
        <dbReference type="Rhea" id="RHEA:24304"/>
        <dbReference type="Rhea" id="RHEA-COMP:10494"/>
        <dbReference type="Rhea" id="RHEA-COMP:10495"/>
        <dbReference type="ChEBI" id="CHEBI:15378"/>
        <dbReference type="ChEBI" id="CHEBI:16526"/>
        <dbReference type="ChEBI" id="CHEBI:57305"/>
        <dbReference type="ChEBI" id="CHEBI:83099"/>
        <dbReference type="ChEBI" id="CHEBI:83143"/>
        <dbReference type="EC" id="1.4.4.2"/>
    </reaction>
</comment>
<dbReference type="PANTHER" id="PTHR42806:SF1">
    <property type="entry name" value="GLYCINE DEHYDROGENASE (DECARBOXYLATING)"/>
    <property type="match status" value="1"/>
</dbReference>
<dbReference type="Proteomes" id="UP001205603">
    <property type="component" value="Unassembled WGS sequence"/>
</dbReference>
<feature type="domain" description="Glycine cleavage system P-protein N-terminal" evidence="5">
    <location>
        <begin position="3"/>
        <end position="440"/>
    </location>
</feature>
<dbReference type="Gene3D" id="3.40.640.10">
    <property type="entry name" value="Type I PLP-dependent aspartate aminotransferase-like (Major domain)"/>
    <property type="match status" value="1"/>
</dbReference>
<evidence type="ECO:0000256" key="2">
    <source>
        <dbReference type="ARBA" id="ARBA00023002"/>
    </source>
</evidence>
<dbReference type="GO" id="GO:0004375">
    <property type="term" value="F:glycine dehydrogenase (decarboxylating) activity"/>
    <property type="evidence" value="ECO:0007669"/>
    <property type="project" value="UniProtKB-EC"/>
</dbReference>
<dbReference type="HAMAP" id="MF_00712">
    <property type="entry name" value="GcvPA"/>
    <property type="match status" value="1"/>
</dbReference>
<dbReference type="InterPro" id="IPR015421">
    <property type="entry name" value="PyrdxlP-dep_Trfase_major"/>
</dbReference>
<dbReference type="Pfam" id="PF02347">
    <property type="entry name" value="GDC-P"/>
    <property type="match status" value="1"/>
</dbReference>